<sequence length="130" mass="14277">MSNQEIVERAYGHFAAGEIPQVLGLLTEDVRWTESEGSFNGGTYTGGPAVLENVFARLGAEWEGFEPRPDAVVADGDQVVVRGWYTGTHRTTGRSFRARFVHWWTVRDGRLATFEQVCDTAVMGAALPSA</sequence>
<dbReference type="InterPro" id="IPR032710">
    <property type="entry name" value="NTF2-like_dom_sf"/>
</dbReference>
<gene>
    <name evidence="2" type="ORF">JOF54_000460</name>
</gene>
<reference evidence="2 3" key="1">
    <citation type="submission" date="2021-03" db="EMBL/GenBank/DDBJ databases">
        <title>Sequencing the genomes of 1000 actinobacteria strains.</title>
        <authorList>
            <person name="Klenk H.-P."/>
        </authorList>
    </citation>
    <scope>NUCLEOTIDE SEQUENCE [LARGE SCALE GENOMIC DNA]</scope>
    <source>
        <strain evidence="2 3">DSM 12936</strain>
    </source>
</reference>
<dbReference type="Gene3D" id="3.10.450.50">
    <property type="match status" value="1"/>
</dbReference>
<dbReference type="RefSeq" id="WP_210052618.1">
    <property type="nucleotide sequence ID" value="NZ_BAAAMH010000022.1"/>
</dbReference>
<dbReference type="SUPFAM" id="SSF54427">
    <property type="entry name" value="NTF2-like"/>
    <property type="match status" value="1"/>
</dbReference>
<dbReference type="EMBL" id="JAGIOB010000001">
    <property type="protein sequence ID" value="MBP2415538.1"/>
    <property type="molecule type" value="Genomic_DNA"/>
</dbReference>
<keyword evidence="3" id="KW-1185">Reference proteome</keyword>
<evidence type="ECO:0000259" key="1">
    <source>
        <dbReference type="Pfam" id="PF12680"/>
    </source>
</evidence>
<accession>A0ABS4Z3C7</accession>
<evidence type="ECO:0000313" key="2">
    <source>
        <dbReference type="EMBL" id="MBP2415538.1"/>
    </source>
</evidence>
<dbReference type="InterPro" id="IPR037401">
    <property type="entry name" value="SnoaL-like"/>
</dbReference>
<feature type="domain" description="SnoaL-like" evidence="1">
    <location>
        <begin position="7"/>
        <end position="112"/>
    </location>
</feature>
<name>A0ABS4Z3C7_9ACTN</name>
<evidence type="ECO:0000313" key="3">
    <source>
        <dbReference type="Proteomes" id="UP000758168"/>
    </source>
</evidence>
<dbReference type="PANTHER" id="PTHR41252">
    <property type="entry name" value="BLR2505 PROTEIN"/>
    <property type="match status" value="1"/>
</dbReference>
<proteinExistence type="predicted"/>
<organism evidence="2 3">
    <name type="scientific">Microlunatus capsulatus</name>
    <dbReference type="NCBI Taxonomy" id="99117"/>
    <lineage>
        <taxon>Bacteria</taxon>
        <taxon>Bacillati</taxon>
        <taxon>Actinomycetota</taxon>
        <taxon>Actinomycetes</taxon>
        <taxon>Propionibacteriales</taxon>
        <taxon>Propionibacteriaceae</taxon>
        <taxon>Microlunatus</taxon>
    </lineage>
</organism>
<dbReference type="PANTHER" id="PTHR41252:SF1">
    <property type="entry name" value="BLR2505 PROTEIN"/>
    <property type="match status" value="1"/>
</dbReference>
<dbReference type="Pfam" id="PF12680">
    <property type="entry name" value="SnoaL_2"/>
    <property type="match status" value="1"/>
</dbReference>
<dbReference type="Proteomes" id="UP000758168">
    <property type="component" value="Unassembled WGS sequence"/>
</dbReference>
<comment type="caution">
    <text evidence="2">The sequence shown here is derived from an EMBL/GenBank/DDBJ whole genome shotgun (WGS) entry which is preliminary data.</text>
</comment>
<protein>
    <submittedName>
        <fullName evidence="2">Ketosteroid isomerase-like protein</fullName>
    </submittedName>
</protein>